<evidence type="ECO:0000256" key="1">
    <source>
        <dbReference type="ARBA" id="ARBA00022679"/>
    </source>
</evidence>
<dbReference type="AlphaFoldDB" id="A0A2S6IBX4"/>
<evidence type="ECO:0000313" key="5">
    <source>
        <dbReference type="Proteomes" id="UP000239485"/>
    </source>
</evidence>
<dbReference type="InterPro" id="IPR000182">
    <property type="entry name" value="GNAT_dom"/>
</dbReference>
<dbReference type="PANTHER" id="PTHR43877:SF2">
    <property type="entry name" value="AMINOALKYLPHOSPHONATE N-ACETYLTRANSFERASE-RELATED"/>
    <property type="match status" value="1"/>
</dbReference>
<comment type="caution">
    <text evidence="4">The sequence shown here is derived from an EMBL/GenBank/DDBJ whole genome shotgun (WGS) entry which is preliminary data.</text>
</comment>
<evidence type="ECO:0000259" key="3">
    <source>
        <dbReference type="PROSITE" id="PS51186"/>
    </source>
</evidence>
<feature type="domain" description="N-acetyltransferase" evidence="3">
    <location>
        <begin position="17"/>
        <end position="173"/>
    </location>
</feature>
<protein>
    <submittedName>
        <fullName evidence="4">Acetyltransferase (GNAT) family protein</fullName>
    </submittedName>
</protein>
<evidence type="ECO:0000256" key="2">
    <source>
        <dbReference type="ARBA" id="ARBA00023315"/>
    </source>
</evidence>
<dbReference type="Pfam" id="PF00583">
    <property type="entry name" value="Acetyltransf_1"/>
    <property type="match status" value="1"/>
</dbReference>
<dbReference type="Gene3D" id="3.40.630.30">
    <property type="match status" value="1"/>
</dbReference>
<dbReference type="OrthoDB" id="3174517at2"/>
<dbReference type="InterPro" id="IPR016181">
    <property type="entry name" value="Acyl_CoA_acyltransferase"/>
</dbReference>
<dbReference type="Proteomes" id="UP000239485">
    <property type="component" value="Unassembled WGS sequence"/>
</dbReference>
<dbReference type="PROSITE" id="PS51186">
    <property type="entry name" value="GNAT"/>
    <property type="match status" value="1"/>
</dbReference>
<dbReference type="EMBL" id="PTJD01000028">
    <property type="protein sequence ID" value="PPK90176.1"/>
    <property type="molecule type" value="Genomic_DNA"/>
</dbReference>
<keyword evidence="5" id="KW-1185">Reference proteome</keyword>
<dbReference type="GO" id="GO:0016747">
    <property type="term" value="F:acyltransferase activity, transferring groups other than amino-acyl groups"/>
    <property type="evidence" value="ECO:0007669"/>
    <property type="project" value="InterPro"/>
</dbReference>
<proteinExistence type="predicted"/>
<accession>A0A2S6IBX4</accession>
<dbReference type="SUPFAM" id="SSF55729">
    <property type="entry name" value="Acyl-CoA N-acyltransferases (Nat)"/>
    <property type="match status" value="1"/>
</dbReference>
<dbReference type="InterPro" id="IPR050832">
    <property type="entry name" value="Bact_Acetyltransf"/>
</dbReference>
<keyword evidence="1 4" id="KW-0808">Transferase</keyword>
<sequence>MSASSGCNGQTGGVSDLIIERVDPSSSTALQALRAYYDDIVSRYYQRPISREELDAVMREESSDDLIPPGGVLLVARQGGEVLGCAGLRISSDVGEVTRVHVTASARGRGLGSRLLVEVEDVARLQGLLLLRLDTRSDLVEARRLYARHGYQEVERFNTSPYAEHWFAKVLTPLPCDATALAPTADDPLAEAHDTNIRL</sequence>
<reference evidence="4 5" key="1">
    <citation type="submission" date="2018-02" db="EMBL/GenBank/DDBJ databases">
        <title>Genomic Encyclopedia of Archaeal and Bacterial Type Strains, Phase II (KMG-II): from individual species to whole genera.</title>
        <authorList>
            <person name="Goeker M."/>
        </authorList>
    </citation>
    <scope>NUCLEOTIDE SEQUENCE [LARGE SCALE GENOMIC DNA]</scope>
    <source>
        <strain evidence="4 5">DSM 22857</strain>
    </source>
</reference>
<organism evidence="4 5">
    <name type="scientific">Kineococcus xinjiangensis</name>
    <dbReference type="NCBI Taxonomy" id="512762"/>
    <lineage>
        <taxon>Bacteria</taxon>
        <taxon>Bacillati</taxon>
        <taxon>Actinomycetota</taxon>
        <taxon>Actinomycetes</taxon>
        <taxon>Kineosporiales</taxon>
        <taxon>Kineosporiaceae</taxon>
        <taxon>Kineococcus</taxon>
    </lineage>
</organism>
<gene>
    <name evidence="4" type="ORF">CLV92_1286</name>
</gene>
<dbReference type="PANTHER" id="PTHR43877">
    <property type="entry name" value="AMINOALKYLPHOSPHONATE N-ACETYLTRANSFERASE-RELATED-RELATED"/>
    <property type="match status" value="1"/>
</dbReference>
<dbReference type="CDD" id="cd04301">
    <property type="entry name" value="NAT_SF"/>
    <property type="match status" value="1"/>
</dbReference>
<keyword evidence="2" id="KW-0012">Acyltransferase</keyword>
<evidence type="ECO:0000313" key="4">
    <source>
        <dbReference type="EMBL" id="PPK90176.1"/>
    </source>
</evidence>
<name>A0A2S6IBX4_9ACTN</name>